<name>A0A7W6GUY6_9RHOB</name>
<dbReference type="EMBL" id="JACIEJ010000014">
    <property type="protein sequence ID" value="MBB3988008.1"/>
    <property type="molecule type" value="Genomic_DNA"/>
</dbReference>
<feature type="transmembrane region" description="Helical" evidence="2">
    <location>
        <begin position="164"/>
        <end position="188"/>
    </location>
</feature>
<evidence type="ECO:0000256" key="1">
    <source>
        <dbReference type="SAM" id="MobiDB-lite"/>
    </source>
</evidence>
<dbReference type="RefSeq" id="WP_183969490.1">
    <property type="nucleotide sequence ID" value="NZ_BAABBZ010000055.1"/>
</dbReference>
<keyword evidence="4" id="KW-1185">Reference proteome</keyword>
<keyword evidence="2" id="KW-0472">Membrane</keyword>
<evidence type="ECO:0000313" key="4">
    <source>
        <dbReference type="Proteomes" id="UP000541426"/>
    </source>
</evidence>
<protein>
    <submittedName>
        <fullName evidence="3">Uncharacterized protein</fullName>
    </submittedName>
</protein>
<reference evidence="3 4" key="1">
    <citation type="submission" date="2020-08" db="EMBL/GenBank/DDBJ databases">
        <title>Genomic Encyclopedia of Type Strains, Phase IV (KMG-IV): sequencing the most valuable type-strain genomes for metagenomic binning, comparative biology and taxonomic classification.</title>
        <authorList>
            <person name="Goeker M."/>
        </authorList>
    </citation>
    <scope>NUCLEOTIDE SEQUENCE [LARGE SCALE GENOMIC DNA]</scope>
    <source>
        <strain evidence="3 4">DSM 102235</strain>
    </source>
</reference>
<feature type="compositionally biased region" description="Polar residues" evidence="1">
    <location>
        <begin position="114"/>
        <end position="131"/>
    </location>
</feature>
<gene>
    <name evidence="3" type="ORF">GGQ68_004362</name>
</gene>
<feature type="transmembrane region" description="Helical" evidence="2">
    <location>
        <begin position="194"/>
        <end position="216"/>
    </location>
</feature>
<accession>A0A7W6GUY6</accession>
<feature type="transmembrane region" description="Helical" evidence="2">
    <location>
        <begin position="223"/>
        <end position="242"/>
    </location>
</feature>
<keyword evidence="2" id="KW-1133">Transmembrane helix</keyword>
<dbReference type="AlphaFoldDB" id="A0A7W6GUY6"/>
<proteinExistence type="predicted"/>
<feature type="region of interest" description="Disordered" evidence="1">
    <location>
        <begin position="88"/>
        <end position="154"/>
    </location>
</feature>
<evidence type="ECO:0000256" key="2">
    <source>
        <dbReference type="SAM" id="Phobius"/>
    </source>
</evidence>
<organism evidence="3 4">
    <name type="scientific">Sagittula marina</name>
    <dbReference type="NCBI Taxonomy" id="943940"/>
    <lineage>
        <taxon>Bacteria</taxon>
        <taxon>Pseudomonadati</taxon>
        <taxon>Pseudomonadota</taxon>
        <taxon>Alphaproteobacteria</taxon>
        <taxon>Rhodobacterales</taxon>
        <taxon>Roseobacteraceae</taxon>
        <taxon>Sagittula</taxon>
    </lineage>
</organism>
<dbReference type="Proteomes" id="UP000541426">
    <property type="component" value="Unassembled WGS sequence"/>
</dbReference>
<keyword evidence="2" id="KW-0812">Transmembrane</keyword>
<comment type="caution">
    <text evidence="3">The sequence shown here is derived from an EMBL/GenBank/DDBJ whole genome shotgun (WGS) entry which is preliminary data.</text>
</comment>
<evidence type="ECO:0000313" key="3">
    <source>
        <dbReference type="EMBL" id="MBB3988008.1"/>
    </source>
</evidence>
<sequence>MTEPISHHIQTPKAAAYPLIAKEPRVQPGDYVLEGQGLYVFVTADGRNILIKSPWRAQVGAQILPAGTVIDRPIPFITMFKLPVSHHPEPAVSQAKKTATEEPARPKKRASTGAPRQSQKATPSTASSQNATRHEAQANKSEQSEAPGRVKAGKTQPKKWKAAVVTLLIPAWFLLCVLILSEFAFPYFFDDHIILRWGLVLLAYLGGTWIATGYALRIQPGKSLPTISASVLVMILAVFSLLPSRMTSGFIADLRIGDLFKTKSYGVVLEDLETYSNGNTPILTTRQAREFSEWIND</sequence>